<evidence type="ECO:0000256" key="1">
    <source>
        <dbReference type="SAM" id="Coils"/>
    </source>
</evidence>
<keyword evidence="5" id="KW-1185">Reference proteome</keyword>
<proteinExistence type="predicted"/>
<evidence type="ECO:0000313" key="5">
    <source>
        <dbReference type="Proteomes" id="UP000054985"/>
    </source>
</evidence>
<dbReference type="RefSeq" id="WP_051190666.1">
    <property type="nucleotide sequence ID" value="NZ_CAAAJG010000057.1"/>
</dbReference>
<dbReference type="Proteomes" id="UP000254040">
    <property type="component" value="Unassembled WGS sequence"/>
</dbReference>
<reference evidence="3 5" key="1">
    <citation type="submission" date="2015-11" db="EMBL/GenBank/DDBJ databases">
        <title>Genomic analysis of 38 Legionella species identifies large and diverse effector repertoires.</title>
        <authorList>
            <person name="Burstein D."/>
            <person name="Amaro F."/>
            <person name="Zusman T."/>
            <person name="Lifshitz Z."/>
            <person name="Cohen O."/>
            <person name="Gilbert J.A."/>
            <person name="Pupko T."/>
            <person name="Shuman H.A."/>
            <person name="Segal G."/>
        </authorList>
    </citation>
    <scope>NUCLEOTIDE SEQUENCE [LARGE SCALE GENOMIC DNA]</scope>
    <source>
        <strain evidence="3 5">ATCC 43877</strain>
    </source>
</reference>
<dbReference type="EMBL" id="LNYN01000039">
    <property type="protein sequence ID" value="KTD31369.1"/>
    <property type="molecule type" value="Genomic_DNA"/>
</dbReference>
<keyword evidence="1" id="KW-0175">Coiled coil</keyword>
<accession>A0A378K1W9</accession>
<evidence type="ECO:0000256" key="2">
    <source>
        <dbReference type="SAM" id="MobiDB-lite"/>
    </source>
</evidence>
<evidence type="ECO:0000313" key="3">
    <source>
        <dbReference type="EMBL" id="KTD31369.1"/>
    </source>
</evidence>
<reference evidence="4 6" key="2">
    <citation type="submission" date="2018-06" db="EMBL/GenBank/DDBJ databases">
        <authorList>
            <consortium name="Pathogen Informatics"/>
            <person name="Doyle S."/>
        </authorList>
    </citation>
    <scope>NUCLEOTIDE SEQUENCE [LARGE SCALE GENOMIC DNA]</scope>
    <source>
        <strain evidence="4 6">NCTC12239</strain>
    </source>
</reference>
<dbReference type="EMBL" id="UGOG01000001">
    <property type="protein sequence ID" value="STX63249.1"/>
    <property type="molecule type" value="Genomic_DNA"/>
</dbReference>
<organism evidence="4 6">
    <name type="scientific">Legionella moravica</name>
    <dbReference type="NCBI Taxonomy" id="39962"/>
    <lineage>
        <taxon>Bacteria</taxon>
        <taxon>Pseudomonadati</taxon>
        <taxon>Pseudomonadota</taxon>
        <taxon>Gammaproteobacteria</taxon>
        <taxon>Legionellales</taxon>
        <taxon>Legionellaceae</taxon>
        <taxon>Legionella</taxon>
    </lineage>
</organism>
<sequence>MIRLEELLYSLTTVIIRYHDNLMGKKLINAKDIPDARLKSRALAIEIIQNQDDPLYFSTRLKEIITTCTTGYPDRRPFLSYILNEIVLIKSFLNKSEAFSEEEFADYKNQIFKLLIDIKGLLSTKKSGSYEVTQHQTDIAPGGKIALSGCINERYVGDYFCNSGIFLREEVLETLNISYAFPDERYDEFAYRICSEHQNALLVPELLAKNRHLEKENTCLRQISDQSALKEEEIQSSSAQQNALIKQHEETIRQLLETIEQQKAQIQAQEEKIEEQSKILAEPLQRPRPLFGAFGYSPALFALGRFPRVLDNPDSSTPSAPNPGVIE</sequence>
<feature type="region of interest" description="Disordered" evidence="2">
    <location>
        <begin position="308"/>
        <end position="327"/>
    </location>
</feature>
<evidence type="ECO:0000313" key="6">
    <source>
        <dbReference type="Proteomes" id="UP000254040"/>
    </source>
</evidence>
<feature type="coiled-coil region" evidence="1">
    <location>
        <begin position="238"/>
        <end position="279"/>
    </location>
</feature>
<protein>
    <submittedName>
        <fullName evidence="4">Uncharacterized protein</fullName>
    </submittedName>
</protein>
<dbReference type="Proteomes" id="UP000054985">
    <property type="component" value="Unassembled WGS sequence"/>
</dbReference>
<dbReference type="AlphaFoldDB" id="A0A378K1W9"/>
<gene>
    <name evidence="3" type="ORF">Lmor_2690</name>
    <name evidence="4" type="ORF">NCTC12239_02192</name>
</gene>
<evidence type="ECO:0000313" key="4">
    <source>
        <dbReference type="EMBL" id="STX63249.1"/>
    </source>
</evidence>
<dbReference type="OrthoDB" id="5654041at2"/>
<name>A0A378K1W9_9GAMM</name>